<evidence type="ECO:0008006" key="3">
    <source>
        <dbReference type="Google" id="ProtNLM"/>
    </source>
</evidence>
<sequence length="71" mass="7793">MLPAEQALAEAKSKIFSAIKIEMIRQGYTVSSLADLLNVNRPTLSYAIHGGTTPRDISVRKKVYKVLGMNS</sequence>
<organism evidence="1 2">
    <name type="scientific">Lactobacillus kullabergensis</name>
    <dbReference type="NCBI Taxonomy" id="1218493"/>
    <lineage>
        <taxon>Bacteria</taxon>
        <taxon>Bacillati</taxon>
        <taxon>Bacillota</taxon>
        <taxon>Bacilli</taxon>
        <taxon>Lactobacillales</taxon>
        <taxon>Lactobacillaceae</taxon>
        <taxon>Lactobacillus</taxon>
    </lineage>
</organism>
<accession>A0A0F4LCX2</accession>
<dbReference type="HOGENOM" id="CLU_198237_0_0_9"/>
<comment type="caution">
    <text evidence="1">The sequence shown here is derived from an EMBL/GenBank/DDBJ whole genome shotgun (WGS) entry which is preliminary data.</text>
</comment>
<dbReference type="AlphaFoldDB" id="A0A0F4LCX2"/>
<protein>
    <recommendedName>
        <fullName evidence="3">Transcriptional regulator</fullName>
    </recommendedName>
</protein>
<dbReference type="InterPro" id="IPR010982">
    <property type="entry name" value="Lambda_DNA-bd_dom_sf"/>
</dbReference>
<dbReference type="Proteomes" id="UP000033533">
    <property type="component" value="Unassembled WGS sequence"/>
</dbReference>
<gene>
    <name evidence="1" type="ORF">JF76_07210</name>
</gene>
<dbReference type="RefSeq" id="WP_052697060.1">
    <property type="nucleotide sequence ID" value="NZ_JBHSZS010000009.1"/>
</dbReference>
<name>A0A0F4LCX2_9LACO</name>
<evidence type="ECO:0000313" key="1">
    <source>
        <dbReference type="EMBL" id="KJY56119.1"/>
    </source>
</evidence>
<dbReference type="PATRIC" id="fig|1218493.3.peg.767"/>
<dbReference type="OrthoDB" id="2313589at2"/>
<reference evidence="1 2" key="1">
    <citation type="submission" date="2014-12" db="EMBL/GenBank/DDBJ databases">
        <title>Comparative genomics of the lactic acid bacteria isolated from the honey bee gut.</title>
        <authorList>
            <person name="Ellegaard K.M."/>
            <person name="Tamarit D."/>
            <person name="Javelind E."/>
            <person name="Olofsson T."/>
            <person name="Andersson S.G."/>
            <person name="Vasquez A."/>
        </authorList>
    </citation>
    <scope>NUCLEOTIDE SEQUENCE [LARGE SCALE GENOMIC DNA]</scope>
    <source>
        <strain evidence="1 2">Biut2</strain>
    </source>
</reference>
<proteinExistence type="predicted"/>
<dbReference type="EMBL" id="JXBY01000017">
    <property type="protein sequence ID" value="KJY56119.1"/>
    <property type="molecule type" value="Genomic_DNA"/>
</dbReference>
<evidence type="ECO:0000313" key="2">
    <source>
        <dbReference type="Proteomes" id="UP000033533"/>
    </source>
</evidence>
<dbReference type="GO" id="GO:0003677">
    <property type="term" value="F:DNA binding"/>
    <property type="evidence" value="ECO:0007669"/>
    <property type="project" value="InterPro"/>
</dbReference>
<dbReference type="SUPFAM" id="SSF47413">
    <property type="entry name" value="lambda repressor-like DNA-binding domains"/>
    <property type="match status" value="1"/>
</dbReference>
<dbReference type="STRING" id="1218493.JF76_07210"/>